<reference evidence="4 5" key="1">
    <citation type="submission" date="2016-11" db="EMBL/GenBank/DDBJ databases">
        <title>Draft Genome Assembly of Colletotrichum chlorophyti a pathogen of herbaceous plants.</title>
        <authorList>
            <person name="Gan P."/>
            <person name="Narusaka M."/>
            <person name="Tsushima A."/>
            <person name="Narusaka Y."/>
            <person name="Takano Y."/>
            <person name="Shirasu K."/>
        </authorList>
    </citation>
    <scope>NUCLEOTIDE SEQUENCE [LARGE SCALE GENOMIC DNA]</scope>
    <source>
        <strain evidence="4 5">NTL11</strain>
    </source>
</reference>
<dbReference type="GO" id="GO:0016491">
    <property type="term" value="F:oxidoreductase activity"/>
    <property type="evidence" value="ECO:0007669"/>
    <property type="project" value="UniProtKB-KW"/>
</dbReference>
<dbReference type="EMBL" id="MPGH01000164">
    <property type="protein sequence ID" value="OLN85461.1"/>
    <property type="molecule type" value="Genomic_DNA"/>
</dbReference>
<sequence>MAPRTIRYAKDQPVDFVNRIQKVAIVGAGGTLGGFITRELLKGGNHTVTAITRHNSDSKLPEGVVVAKINYDDESTIVRALEGQEYLIITTKTMVPQDVHTKLVNAAAKAGVPYVMPNAWGPDPKNELLMNDILFDSVSKGAVQEIEALGVSDWVIMSCGYWYEFSLGGSADRYGFDMKNKSVVLFDDGNIKINTSTWIQCGRGIAAFLNLKWLPEDENDTSPTIQKWANDVFYISSFLVSQQDMFESVKRVTNTTDEDWTVTRENTLERFRGGQAALRSGERTGFVRLMYARIFFPSNDGDVEHKHGLANEALGLPEEDLDKATNEAVRMSLAGELDNY</sequence>
<keyword evidence="5" id="KW-1185">Reference proteome</keyword>
<keyword evidence="1" id="KW-0521">NADP</keyword>
<protein>
    <submittedName>
        <fullName evidence="4">Quinone oxidoreductase 2-like protein 2</fullName>
    </submittedName>
</protein>
<dbReference type="STRING" id="708187.A0A1Q8RMD4"/>
<evidence type="ECO:0000313" key="4">
    <source>
        <dbReference type="EMBL" id="OLN85461.1"/>
    </source>
</evidence>
<dbReference type="AlphaFoldDB" id="A0A1Q8RMD4"/>
<dbReference type="InterPro" id="IPR008030">
    <property type="entry name" value="NmrA-like"/>
</dbReference>
<organism evidence="4 5">
    <name type="scientific">Colletotrichum chlorophyti</name>
    <dbReference type="NCBI Taxonomy" id="708187"/>
    <lineage>
        <taxon>Eukaryota</taxon>
        <taxon>Fungi</taxon>
        <taxon>Dikarya</taxon>
        <taxon>Ascomycota</taxon>
        <taxon>Pezizomycotina</taxon>
        <taxon>Sordariomycetes</taxon>
        <taxon>Hypocreomycetidae</taxon>
        <taxon>Glomerellales</taxon>
        <taxon>Glomerellaceae</taxon>
        <taxon>Colletotrichum</taxon>
    </lineage>
</organism>
<dbReference type="Proteomes" id="UP000186583">
    <property type="component" value="Unassembled WGS sequence"/>
</dbReference>
<evidence type="ECO:0000256" key="2">
    <source>
        <dbReference type="ARBA" id="ARBA00023002"/>
    </source>
</evidence>
<dbReference type="OrthoDB" id="419598at2759"/>
<feature type="domain" description="NmrA-like" evidence="3">
    <location>
        <begin position="21"/>
        <end position="126"/>
    </location>
</feature>
<evidence type="ECO:0000259" key="3">
    <source>
        <dbReference type="Pfam" id="PF05368"/>
    </source>
</evidence>
<gene>
    <name evidence="4" type="ORF">CCHL11_08082</name>
</gene>
<dbReference type="Pfam" id="PF05368">
    <property type="entry name" value="NmrA"/>
    <property type="match status" value="1"/>
</dbReference>
<evidence type="ECO:0000256" key="1">
    <source>
        <dbReference type="ARBA" id="ARBA00022857"/>
    </source>
</evidence>
<dbReference type="InterPro" id="IPR051609">
    <property type="entry name" value="NmrA/Isoflavone_reductase-like"/>
</dbReference>
<name>A0A1Q8RMD4_9PEZI</name>
<dbReference type="SUPFAM" id="SSF51735">
    <property type="entry name" value="NAD(P)-binding Rossmann-fold domains"/>
    <property type="match status" value="1"/>
</dbReference>
<proteinExistence type="predicted"/>
<dbReference type="PANTHER" id="PTHR47706">
    <property type="entry name" value="NMRA-LIKE FAMILY PROTEIN"/>
    <property type="match status" value="1"/>
</dbReference>
<accession>A0A1Q8RMD4</accession>
<dbReference type="PANTHER" id="PTHR47706:SF7">
    <property type="entry name" value="CIPA-LIKE, PUTATIVE (AFU_ORTHOLOGUE AFUA_1G01630)-RELATED"/>
    <property type="match status" value="1"/>
</dbReference>
<keyword evidence="2" id="KW-0560">Oxidoreductase</keyword>
<comment type="caution">
    <text evidence="4">The sequence shown here is derived from an EMBL/GenBank/DDBJ whole genome shotgun (WGS) entry which is preliminary data.</text>
</comment>
<dbReference type="Gene3D" id="3.40.50.720">
    <property type="entry name" value="NAD(P)-binding Rossmann-like Domain"/>
    <property type="match status" value="1"/>
</dbReference>
<evidence type="ECO:0000313" key="5">
    <source>
        <dbReference type="Proteomes" id="UP000186583"/>
    </source>
</evidence>
<dbReference type="InterPro" id="IPR036291">
    <property type="entry name" value="NAD(P)-bd_dom_sf"/>
</dbReference>